<sequence>MKIALVNQPIGKIVFEDPSQPLHADSLGLWDCHVARQCRQMHDASVISRAKIGANVTALPGGVPVHIVADEDRSVSARAARKISWKLNNLSGEKRDRPHFASRTYCADYGAKVAEVIRDNDVDLVHLHNFFQLAPIIKKKNPNVKISLHMQCEWLSQLDKSLLQEGVDNSDFLSGCSDFIARGIKARFPDRAKDTFPLLNGVDTSLFTPRPPEKQDDGVEVLFIGRVSPEKGVHVLLEAFKQVTQAIPNARLRVVGGRWSAPYDYICRLDPDPLVQAMEGYFRNGSAYQAYVDELASALPEGSVEFIPAMPQAKLLEAFQRADVFVFPSVWNEPFGMPIIEAMACGKPVVSTYSGGIPEFVHEYKDGLLVDRGDAQKLGDALIALGHDAAMREAYGTAGRSFVENNLTWKDVARRWLENTLVTT</sequence>
<dbReference type="GO" id="GO:0016757">
    <property type="term" value="F:glycosyltransferase activity"/>
    <property type="evidence" value="ECO:0007669"/>
    <property type="project" value="UniProtKB-KW"/>
</dbReference>
<name>A0A369TD09_9PROT</name>
<keyword evidence="2 4" id="KW-0808">Transferase</keyword>
<evidence type="ECO:0000313" key="4">
    <source>
        <dbReference type="EMBL" id="RDD62275.1"/>
    </source>
</evidence>
<dbReference type="InterPro" id="IPR001296">
    <property type="entry name" value="Glyco_trans_1"/>
</dbReference>
<dbReference type="AlphaFoldDB" id="A0A369TD09"/>
<reference evidence="4 5" key="1">
    <citation type="submission" date="2018-07" db="EMBL/GenBank/DDBJ databases">
        <title>Venubactetium sediminum gen. nov., sp. nov., isolated from a marine solar saltern.</title>
        <authorList>
            <person name="Wang S."/>
        </authorList>
    </citation>
    <scope>NUCLEOTIDE SEQUENCE [LARGE SCALE GENOMIC DNA]</scope>
    <source>
        <strain evidence="4 5">WD2A32</strain>
    </source>
</reference>
<protein>
    <submittedName>
        <fullName evidence="4">Glycosyltransferase family 1 protein</fullName>
    </submittedName>
</protein>
<accession>A0A369TD09</accession>
<organism evidence="4 5">
    <name type="scientific">Ferruginivarius sediminum</name>
    <dbReference type="NCBI Taxonomy" id="2661937"/>
    <lineage>
        <taxon>Bacteria</taxon>
        <taxon>Pseudomonadati</taxon>
        <taxon>Pseudomonadota</taxon>
        <taxon>Alphaproteobacteria</taxon>
        <taxon>Rhodospirillales</taxon>
        <taxon>Rhodospirillaceae</taxon>
        <taxon>Ferruginivarius</taxon>
    </lineage>
</organism>
<evidence type="ECO:0000313" key="5">
    <source>
        <dbReference type="Proteomes" id="UP000253941"/>
    </source>
</evidence>
<evidence type="ECO:0000256" key="2">
    <source>
        <dbReference type="ARBA" id="ARBA00022679"/>
    </source>
</evidence>
<dbReference type="Proteomes" id="UP000253941">
    <property type="component" value="Unassembled WGS sequence"/>
</dbReference>
<feature type="domain" description="Glycosyl transferase family 1" evidence="3">
    <location>
        <begin position="212"/>
        <end position="401"/>
    </location>
</feature>
<dbReference type="SUPFAM" id="SSF53756">
    <property type="entry name" value="UDP-Glycosyltransferase/glycogen phosphorylase"/>
    <property type="match status" value="1"/>
</dbReference>
<gene>
    <name evidence="4" type="ORF">DRB17_08570</name>
</gene>
<keyword evidence="5" id="KW-1185">Reference proteome</keyword>
<keyword evidence="1" id="KW-0328">Glycosyltransferase</keyword>
<dbReference type="Pfam" id="PF00534">
    <property type="entry name" value="Glycos_transf_1"/>
    <property type="match status" value="1"/>
</dbReference>
<dbReference type="CDD" id="cd03801">
    <property type="entry name" value="GT4_PimA-like"/>
    <property type="match status" value="1"/>
</dbReference>
<proteinExistence type="predicted"/>
<comment type="caution">
    <text evidence="4">The sequence shown here is derived from an EMBL/GenBank/DDBJ whole genome shotgun (WGS) entry which is preliminary data.</text>
</comment>
<evidence type="ECO:0000256" key="1">
    <source>
        <dbReference type="ARBA" id="ARBA00022676"/>
    </source>
</evidence>
<dbReference type="PANTHER" id="PTHR12526:SF510">
    <property type="entry name" value="D-INOSITOL 3-PHOSPHATE GLYCOSYLTRANSFERASE"/>
    <property type="match status" value="1"/>
</dbReference>
<dbReference type="Gene3D" id="3.40.50.2000">
    <property type="entry name" value="Glycogen Phosphorylase B"/>
    <property type="match status" value="2"/>
</dbReference>
<dbReference type="RefSeq" id="WP_114581788.1">
    <property type="nucleotide sequence ID" value="NZ_QPMH01000006.1"/>
</dbReference>
<dbReference type="EMBL" id="QPMH01000006">
    <property type="protein sequence ID" value="RDD62275.1"/>
    <property type="molecule type" value="Genomic_DNA"/>
</dbReference>
<dbReference type="PANTHER" id="PTHR12526">
    <property type="entry name" value="GLYCOSYLTRANSFERASE"/>
    <property type="match status" value="1"/>
</dbReference>
<evidence type="ECO:0000259" key="3">
    <source>
        <dbReference type="Pfam" id="PF00534"/>
    </source>
</evidence>